<dbReference type="RefSeq" id="WP_127739198.1">
    <property type="nucleotide sequence ID" value="NZ_RZTZ01000006.1"/>
</dbReference>
<comment type="caution">
    <text evidence="2">The sequence shown here is derived from an EMBL/GenBank/DDBJ whole genome shotgun (WGS) entry which is preliminary data.</text>
</comment>
<organism evidence="2 3">
    <name type="scientific">Niallia taxi</name>
    <dbReference type="NCBI Taxonomy" id="2499688"/>
    <lineage>
        <taxon>Bacteria</taxon>
        <taxon>Bacillati</taxon>
        <taxon>Bacillota</taxon>
        <taxon>Bacilli</taxon>
        <taxon>Bacillales</taxon>
        <taxon>Bacillaceae</taxon>
        <taxon>Niallia</taxon>
    </lineage>
</organism>
<reference evidence="2 3" key="1">
    <citation type="submission" date="2019-01" db="EMBL/GenBank/DDBJ databases">
        <title>Bacillus sp. M5HDSG1-1, whole genome shotgun sequence.</title>
        <authorList>
            <person name="Tuo L."/>
        </authorList>
    </citation>
    <scope>NUCLEOTIDE SEQUENCE [LARGE SCALE GENOMIC DNA]</scope>
    <source>
        <strain evidence="2 3">M5HDSG1-1</strain>
    </source>
</reference>
<proteinExistence type="predicted"/>
<feature type="transmembrane region" description="Helical" evidence="1">
    <location>
        <begin position="140"/>
        <end position="164"/>
    </location>
</feature>
<gene>
    <name evidence="2" type="ORF">EM808_15885</name>
</gene>
<dbReference type="EMBL" id="RZTZ01000006">
    <property type="protein sequence ID" value="RVT60727.1"/>
    <property type="molecule type" value="Genomic_DNA"/>
</dbReference>
<keyword evidence="1" id="KW-0812">Transmembrane</keyword>
<feature type="transmembrane region" description="Helical" evidence="1">
    <location>
        <begin position="12"/>
        <end position="31"/>
    </location>
</feature>
<keyword evidence="1" id="KW-1133">Transmembrane helix</keyword>
<dbReference type="Proteomes" id="UP000288024">
    <property type="component" value="Unassembled WGS sequence"/>
</dbReference>
<sequence length="183" mass="21675">MQFVGFNRTIRVLFYCFLVVLILGIISLYIASSKTANYKVYRGQLFNHLENYNQLTHKEFMEIEASIKAINEEFHSFESVAIYLKNDNRANGYYDRNINEADYVFPSDLKRNKWMDDLFIGAEGFEAGNFFIVHRDFVDWYYVFPLGLFSIGGILFILWIILLAKHVYKGRMLKSKHMLVRYD</sequence>
<evidence type="ECO:0000256" key="1">
    <source>
        <dbReference type="SAM" id="Phobius"/>
    </source>
</evidence>
<keyword evidence="3" id="KW-1185">Reference proteome</keyword>
<evidence type="ECO:0000313" key="3">
    <source>
        <dbReference type="Proteomes" id="UP000288024"/>
    </source>
</evidence>
<dbReference type="AlphaFoldDB" id="A0A437K8T5"/>
<evidence type="ECO:0000313" key="2">
    <source>
        <dbReference type="EMBL" id="RVT60727.1"/>
    </source>
</evidence>
<keyword evidence="1" id="KW-0472">Membrane</keyword>
<protein>
    <submittedName>
        <fullName evidence="2">Uncharacterized protein</fullName>
    </submittedName>
</protein>
<accession>A0A437K8T5</accession>
<name>A0A437K8T5_9BACI</name>